<keyword evidence="6 7" id="KW-0472">Membrane</keyword>
<name>A0A6A8D8N2_9BACI</name>
<dbReference type="InterPro" id="IPR051393">
    <property type="entry name" value="ABC_transporter_permease"/>
</dbReference>
<keyword evidence="3" id="KW-1003">Cell membrane</keyword>
<sequence>MDFSYKQLKKKSVPYVLLIPSMLFVIGVLGYGVIYGVVISLFEVNVYSLETPFVGLKNYIYIFQDPTFLNSLYKSLIFVFMSVVVGIILSLVFAIALYKLTIMKSFFKGLTLIPYLISGIAAATMFKFLFAGDVGMVNQFLSVFGMEEVLWLADEWLALFVIILANIWFVTPFAILILLAGLQGIDEQIFEAAKIDGASKLRIVFQIIIPLISSMIGVSLIWLSFASFNMFDIILPLTGGGPGRSTEVLAVYLYKLAFNDLNYSMASAVMIVIMTLNLAVSFVYLKVFKV</sequence>
<dbReference type="SUPFAM" id="SSF161098">
    <property type="entry name" value="MetI-like"/>
    <property type="match status" value="1"/>
</dbReference>
<feature type="transmembrane region" description="Helical" evidence="7">
    <location>
        <begin position="156"/>
        <end position="182"/>
    </location>
</feature>
<keyword evidence="10" id="KW-1185">Reference proteome</keyword>
<feature type="domain" description="ABC transmembrane type-1" evidence="8">
    <location>
        <begin position="72"/>
        <end position="284"/>
    </location>
</feature>
<proteinExistence type="inferred from homology"/>
<evidence type="ECO:0000256" key="1">
    <source>
        <dbReference type="ARBA" id="ARBA00004651"/>
    </source>
</evidence>
<evidence type="ECO:0000256" key="7">
    <source>
        <dbReference type="RuleBase" id="RU363032"/>
    </source>
</evidence>
<dbReference type="PROSITE" id="PS50928">
    <property type="entry name" value="ABC_TM1"/>
    <property type="match status" value="1"/>
</dbReference>
<feature type="transmembrane region" description="Helical" evidence="7">
    <location>
        <begin position="263"/>
        <end position="285"/>
    </location>
</feature>
<feature type="transmembrane region" description="Helical" evidence="7">
    <location>
        <begin position="76"/>
        <end position="98"/>
    </location>
</feature>
<evidence type="ECO:0000313" key="9">
    <source>
        <dbReference type="EMBL" id="MRH41620.1"/>
    </source>
</evidence>
<evidence type="ECO:0000256" key="5">
    <source>
        <dbReference type="ARBA" id="ARBA00022989"/>
    </source>
</evidence>
<dbReference type="InterPro" id="IPR035906">
    <property type="entry name" value="MetI-like_sf"/>
</dbReference>
<gene>
    <name evidence="9" type="ORF">GH741_02905</name>
</gene>
<evidence type="ECO:0000256" key="4">
    <source>
        <dbReference type="ARBA" id="ARBA00022692"/>
    </source>
</evidence>
<dbReference type="Gene3D" id="1.10.3720.10">
    <property type="entry name" value="MetI-like"/>
    <property type="match status" value="1"/>
</dbReference>
<dbReference type="InterPro" id="IPR000515">
    <property type="entry name" value="MetI-like"/>
</dbReference>
<comment type="caution">
    <text evidence="9">The sequence shown here is derived from an EMBL/GenBank/DDBJ whole genome shotgun (WGS) entry which is preliminary data.</text>
</comment>
<dbReference type="RefSeq" id="WP_153735258.1">
    <property type="nucleotide sequence ID" value="NZ_WJNG01000002.1"/>
</dbReference>
<comment type="similarity">
    <text evidence="7">Belongs to the binding-protein-dependent transport system permease family.</text>
</comment>
<dbReference type="OrthoDB" id="9783714at2"/>
<dbReference type="EMBL" id="WJNG01000002">
    <property type="protein sequence ID" value="MRH41620.1"/>
    <property type="molecule type" value="Genomic_DNA"/>
</dbReference>
<dbReference type="Proteomes" id="UP000799092">
    <property type="component" value="Unassembled WGS sequence"/>
</dbReference>
<keyword evidence="5 7" id="KW-1133">Transmembrane helix</keyword>
<accession>A0A6A8D8N2</accession>
<protein>
    <submittedName>
        <fullName evidence="9">ABC transporter permease subunit</fullName>
    </submittedName>
</protein>
<dbReference type="PANTHER" id="PTHR30193:SF37">
    <property type="entry name" value="INNER MEMBRANE ABC TRANSPORTER PERMEASE PROTEIN YCJO"/>
    <property type="match status" value="1"/>
</dbReference>
<keyword evidence="4 7" id="KW-0812">Transmembrane</keyword>
<keyword evidence="2 7" id="KW-0813">Transport</keyword>
<comment type="subcellular location">
    <subcellularLocation>
        <location evidence="1 7">Cell membrane</location>
        <topology evidence="1 7">Multi-pass membrane protein</topology>
    </subcellularLocation>
</comment>
<evidence type="ECO:0000313" key="10">
    <source>
        <dbReference type="Proteomes" id="UP000799092"/>
    </source>
</evidence>
<reference evidence="9" key="1">
    <citation type="submission" date="2019-11" db="EMBL/GenBank/DDBJ databases">
        <authorList>
            <person name="Li J."/>
        </authorList>
    </citation>
    <scope>NUCLEOTIDE SEQUENCE</scope>
    <source>
        <strain evidence="9">B6B</strain>
    </source>
</reference>
<feature type="transmembrane region" description="Helical" evidence="7">
    <location>
        <begin position="12"/>
        <end position="42"/>
    </location>
</feature>
<dbReference type="GO" id="GO:0055085">
    <property type="term" value="P:transmembrane transport"/>
    <property type="evidence" value="ECO:0007669"/>
    <property type="project" value="InterPro"/>
</dbReference>
<dbReference type="CDD" id="cd06261">
    <property type="entry name" value="TM_PBP2"/>
    <property type="match status" value="1"/>
</dbReference>
<feature type="transmembrane region" description="Helical" evidence="7">
    <location>
        <begin position="110"/>
        <end position="130"/>
    </location>
</feature>
<evidence type="ECO:0000256" key="6">
    <source>
        <dbReference type="ARBA" id="ARBA00023136"/>
    </source>
</evidence>
<dbReference type="Pfam" id="PF00528">
    <property type="entry name" value="BPD_transp_1"/>
    <property type="match status" value="1"/>
</dbReference>
<feature type="transmembrane region" description="Helical" evidence="7">
    <location>
        <begin position="203"/>
        <end position="225"/>
    </location>
</feature>
<dbReference type="GO" id="GO:0005886">
    <property type="term" value="C:plasma membrane"/>
    <property type="evidence" value="ECO:0007669"/>
    <property type="project" value="UniProtKB-SubCell"/>
</dbReference>
<evidence type="ECO:0000256" key="2">
    <source>
        <dbReference type="ARBA" id="ARBA00022448"/>
    </source>
</evidence>
<evidence type="ECO:0000259" key="8">
    <source>
        <dbReference type="PROSITE" id="PS50928"/>
    </source>
</evidence>
<dbReference type="AlphaFoldDB" id="A0A6A8D8N2"/>
<dbReference type="PANTHER" id="PTHR30193">
    <property type="entry name" value="ABC TRANSPORTER PERMEASE PROTEIN"/>
    <property type="match status" value="1"/>
</dbReference>
<evidence type="ECO:0000256" key="3">
    <source>
        <dbReference type="ARBA" id="ARBA00022475"/>
    </source>
</evidence>
<organism evidence="9 10">
    <name type="scientific">Aquibacillus halophilus</name>
    <dbReference type="NCBI Taxonomy" id="930132"/>
    <lineage>
        <taxon>Bacteria</taxon>
        <taxon>Bacillati</taxon>
        <taxon>Bacillota</taxon>
        <taxon>Bacilli</taxon>
        <taxon>Bacillales</taxon>
        <taxon>Bacillaceae</taxon>
        <taxon>Aquibacillus</taxon>
    </lineage>
</organism>